<gene>
    <name evidence="2" type="ORF">SAMN03080617_01824</name>
</gene>
<keyword evidence="3" id="KW-1185">Reference proteome</keyword>
<organism evidence="2 3">
    <name type="scientific">Algoriphagus alkaliphilus</name>
    <dbReference type="NCBI Taxonomy" id="279824"/>
    <lineage>
        <taxon>Bacteria</taxon>
        <taxon>Pseudomonadati</taxon>
        <taxon>Bacteroidota</taxon>
        <taxon>Cytophagia</taxon>
        <taxon>Cytophagales</taxon>
        <taxon>Cyclobacteriaceae</taxon>
        <taxon>Algoriphagus</taxon>
    </lineage>
</organism>
<name>A0A1G5XJW1_9BACT</name>
<dbReference type="InterPro" id="IPR035093">
    <property type="entry name" value="RelE/ParE_toxin_dom_sf"/>
</dbReference>
<dbReference type="Proteomes" id="UP000198756">
    <property type="component" value="Unassembled WGS sequence"/>
</dbReference>
<sequence length="102" mass="12175">MKVYWTDFAKQSLKEVYHFYRKNASEKVAKRIKAQIFFKTKLLEQQSKVGQIEPFLEEIGLDHRYILSGNFKIIYLIQGESIFITDLFDTRQNPEKINDPTR</sequence>
<reference evidence="3" key="1">
    <citation type="submission" date="2016-10" db="EMBL/GenBank/DDBJ databases">
        <authorList>
            <person name="Varghese N."/>
            <person name="Submissions S."/>
        </authorList>
    </citation>
    <scope>NUCLEOTIDE SEQUENCE [LARGE SCALE GENOMIC DNA]</scope>
    <source>
        <strain evidence="3">DSM 22703</strain>
    </source>
</reference>
<protein>
    <submittedName>
        <fullName evidence="2">Plasmid stabilization system protein ParE</fullName>
    </submittedName>
</protein>
<dbReference type="RefSeq" id="WP_092729639.1">
    <property type="nucleotide sequence ID" value="NZ_FMXE01000011.1"/>
</dbReference>
<dbReference type="AlphaFoldDB" id="A0A1G5XJW1"/>
<evidence type="ECO:0000313" key="2">
    <source>
        <dbReference type="EMBL" id="SDA70743.1"/>
    </source>
</evidence>
<dbReference type="OrthoDB" id="5574284at2"/>
<evidence type="ECO:0000313" key="3">
    <source>
        <dbReference type="Proteomes" id="UP000198756"/>
    </source>
</evidence>
<evidence type="ECO:0000256" key="1">
    <source>
        <dbReference type="ARBA" id="ARBA00022649"/>
    </source>
</evidence>
<dbReference type="EMBL" id="FMXE01000011">
    <property type="protein sequence ID" value="SDA70743.1"/>
    <property type="molecule type" value="Genomic_DNA"/>
</dbReference>
<dbReference type="InterPro" id="IPR007712">
    <property type="entry name" value="RelE/ParE_toxin"/>
</dbReference>
<accession>A0A1G5XJW1</accession>
<dbReference type="Pfam" id="PF05016">
    <property type="entry name" value="ParE_toxin"/>
    <property type="match status" value="1"/>
</dbReference>
<proteinExistence type="predicted"/>
<dbReference type="STRING" id="279824.SAMN03080617_01824"/>
<keyword evidence="1" id="KW-1277">Toxin-antitoxin system</keyword>
<dbReference type="Gene3D" id="3.30.2310.20">
    <property type="entry name" value="RelE-like"/>
    <property type="match status" value="1"/>
</dbReference>